<organism evidence="5 6">
    <name type="scientific">Mytilus coruscus</name>
    <name type="common">Sea mussel</name>
    <dbReference type="NCBI Taxonomy" id="42192"/>
    <lineage>
        <taxon>Eukaryota</taxon>
        <taxon>Metazoa</taxon>
        <taxon>Spiralia</taxon>
        <taxon>Lophotrochozoa</taxon>
        <taxon>Mollusca</taxon>
        <taxon>Bivalvia</taxon>
        <taxon>Autobranchia</taxon>
        <taxon>Pteriomorphia</taxon>
        <taxon>Mytilida</taxon>
        <taxon>Mytiloidea</taxon>
        <taxon>Mytilidae</taxon>
        <taxon>Mytilinae</taxon>
        <taxon>Mytilus</taxon>
    </lineage>
</organism>
<evidence type="ECO:0000256" key="3">
    <source>
        <dbReference type="SAM" id="SignalP"/>
    </source>
</evidence>
<dbReference type="PANTHER" id="PTHR46513">
    <property type="entry name" value="VITELLOGENIN RECEPTOR-LIKE PROTEIN-RELATED-RELATED"/>
    <property type="match status" value="1"/>
</dbReference>
<dbReference type="Pfam" id="PF26129">
    <property type="entry name" value="Vwde"/>
    <property type="match status" value="1"/>
</dbReference>
<dbReference type="InterPro" id="IPR057774">
    <property type="entry name" value="D8C_UMOD/GP2/OIT3-like"/>
</dbReference>
<dbReference type="InterPro" id="IPR058727">
    <property type="entry name" value="Helical_Vwde"/>
</dbReference>
<dbReference type="SUPFAM" id="SSF63825">
    <property type="entry name" value="YWTD domain"/>
    <property type="match status" value="1"/>
</dbReference>
<dbReference type="PROSITE" id="PS51233">
    <property type="entry name" value="VWFD"/>
    <property type="match status" value="1"/>
</dbReference>
<dbReference type="InterPro" id="IPR011042">
    <property type="entry name" value="6-blade_b-propeller_TolB-like"/>
</dbReference>
<dbReference type="Pfam" id="PF00094">
    <property type="entry name" value="VWD"/>
    <property type="match status" value="1"/>
</dbReference>
<evidence type="ECO:0000256" key="1">
    <source>
        <dbReference type="ARBA" id="ARBA00022729"/>
    </source>
</evidence>
<feature type="domain" description="VWFD" evidence="4">
    <location>
        <begin position="699"/>
        <end position="883"/>
    </location>
</feature>
<feature type="chain" id="PRO_5026894233" description="VWFD domain-containing protein" evidence="3">
    <location>
        <begin position="21"/>
        <end position="1126"/>
    </location>
</feature>
<evidence type="ECO:0000313" key="5">
    <source>
        <dbReference type="EMBL" id="CAC5392016.1"/>
    </source>
</evidence>
<dbReference type="AlphaFoldDB" id="A0A6J8C9C0"/>
<dbReference type="Pfam" id="PF23283">
    <property type="entry name" value="D8C_UMOD"/>
    <property type="match status" value="1"/>
</dbReference>
<feature type="signal peptide" evidence="3">
    <location>
        <begin position="1"/>
        <end position="20"/>
    </location>
</feature>
<dbReference type="InterPro" id="IPR001846">
    <property type="entry name" value="VWF_type-D"/>
</dbReference>
<proteinExistence type="predicted"/>
<keyword evidence="2" id="KW-1015">Disulfide bond</keyword>
<name>A0A6J8C9C0_MYTCO</name>
<evidence type="ECO:0000313" key="6">
    <source>
        <dbReference type="Proteomes" id="UP000507470"/>
    </source>
</evidence>
<dbReference type="OrthoDB" id="6262482at2759"/>
<evidence type="ECO:0000256" key="2">
    <source>
        <dbReference type="ARBA" id="ARBA00023157"/>
    </source>
</evidence>
<accession>A0A6J8C9C0</accession>
<gene>
    <name evidence="5" type="ORF">MCOR_26982</name>
</gene>
<keyword evidence="6" id="KW-1185">Reference proteome</keyword>
<dbReference type="Proteomes" id="UP000507470">
    <property type="component" value="Unassembled WGS sequence"/>
</dbReference>
<dbReference type="EMBL" id="CACVKT020004886">
    <property type="protein sequence ID" value="CAC5392016.1"/>
    <property type="molecule type" value="Genomic_DNA"/>
</dbReference>
<sequence length="1126" mass="127643">MNGIQIFLAFQFCFLTSVNGCCWTDDACYSCLRVYPDTSGPNLLVADLKRIYVMNLNDTKITMIVVMVKEQRNFPQIDYHRTRSLIYWADSTYATIHRTCYPCDSNERQIEDILPKSSKYRPHSVAVDSEHDHIYWSERNYKAVFRSELDGTNEVEIINSSAEIGYITLDVNNDWMYYMDNENGTINRCTLNGKNRTTIISDADMTMDTRILLDLVSKRIYWTAGDMIRSTSFDGSDLKEIKGPWSYMYSSYLVTSIAVHGDYLYSSTDWRESNNVYRLKENGTSHNDKARVQYIIRDMQIYHGSIMKDPCVEYTKLERSEKRSTSEDPISDDILEEGWYRVYSDNGDAMPTAPPGTTYCGTTNPFWLNGTMPEFAEGNMTVEVCMQTTLSVCEESVNIVIRNCDGYFVYYLRPTPANSSYCFGSGPEKCPDGMSSETGYDPGCSSNFPTDSVSVKVKAMLTEVETVPESNYDQTPSSIPIFKCEFEDHSNGTYGYDVYWLISGDVIKINKHLLFEDITDSIGLNATEWHGKYKMNMEVKCAIRMRNSKQSTPGPYLYSPIFKAGLYPDSYSFTVNEGESINITFTSSVPVGCNGSNCDFNFYIRQWAGASSCTNGIVNRDILIKAEFCGINLRNSTWMEKKTLQVYGYNDGLYNTNNRFADINLYTSSVSKSHAIWEDVYIEPIRVTVKDKDIVLINRLCQSYNDPHFRTFDGKHYDYMGVGEFVLYKNDIGPYIVHALFTSCGFGIPGASCLCGIAIRSKCSLFVLRTCEKISRREKHLLQQPVVSLTSCDKNDMTVIHTNDDYKIILPIATEIRFSIARRFISVISIKPSVVDINTAKGLCGVPSTTPDPSDDFTLRGNGQVTDEQIFADSWKITAGMIEEQLFVTEPDFLKTCNDSHAPIVPVDNNANIPNLGTFCACEQQHDRSLSPNGHCNLTQINEQCSESQSSSSAYVHYTRCPQSQRRRRAVDSSNKKILSDNDDFVDFHPLTYSNDVNDTHTEPPQTFRNGWTSERAYNICTHNISEALQNDMYKVYVDVPDEKFIEACVKDIEIAGDTTFLTDTIHTIATSVMTELVKTENLYTKKSSDGSQTLLEYFSIHYAKTTVVIMGFVNQVKRSIASGRK</sequence>
<protein>
    <recommendedName>
        <fullName evidence="4">VWFD domain-containing protein</fullName>
    </recommendedName>
</protein>
<dbReference type="InterPro" id="IPR000033">
    <property type="entry name" value="LDLR_classB_rpt"/>
</dbReference>
<dbReference type="Gene3D" id="2.120.10.30">
    <property type="entry name" value="TolB, C-terminal domain"/>
    <property type="match status" value="1"/>
</dbReference>
<reference evidence="5 6" key="1">
    <citation type="submission" date="2020-06" db="EMBL/GenBank/DDBJ databases">
        <authorList>
            <person name="Li R."/>
            <person name="Bekaert M."/>
        </authorList>
    </citation>
    <scope>NUCLEOTIDE SEQUENCE [LARGE SCALE GENOMIC DNA]</scope>
    <source>
        <strain evidence="6">wild</strain>
    </source>
</reference>
<dbReference type="SMART" id="SM00135">
    <property type="entry name" value="LY"/>
    <property type="match status" value="4"/>
</dbReference>
<evidence type="ECO:0000259" key="4">
    <source>
        <dbReference type="PROSITE" id="PS51233"/>
    </source>
</evidence>
<keyword evidence="1 3" id="KW-0732">Signal</keyword>
<dbReference type="InterPro" id="IPR050778">
    <property type="entry name" value="Cueball_EGF_LRP_Nidogen"/>
</dbReference>